<dbReference type="EMBL" id="RQGN01000003">
    <property type="protein sequence ID" value="TGM10194.1"/>
    <property type="molecule type" value="Genomic_DNA"/>
</dbReference>
<dbReference type="InterPro" id="IPR011448">
    <property type="entry name" value="DUF1554"/>
</dbReference>
<dbReference type="InterPro" id="IPR016187">
    <property type="entry name" value="CTDL_fold"/>
</dbReference>
<dbReference type="OrthoDB" id="345734at2"/>
<organism evidence="2 3">
    <name type="scientific">Leptospira barantonii</name>
    <dbReference type="NCBI Taxonomy" id="2023184"/>
    <lineage>
        <taxon>Bacteria</taxon>
        <taxon>Pseudomonadati</taxon>
        <taxon>Spirochaetota</taxon>
        <taxon>Spirochaetia</taxon>
        <taxon>Leptospirales</taxon>
        <taxon>Leptospiraceae</taxon>
        <taxon>Leptospira</taxon>
    </lineage>
</organism>
<gene>
    <name evidence="2" type="ORF">EHQ76_00645</name>
</gene>
<accession>A0A5F2BWB1</accession>
<dbReference type="PROSITE" id="PS51257">
    <property type="entry name" value="PROKAR_LIPOPROTEIN"/>
    <property type="match status" value="1"/>
</dbReference>
<dbReference type="RefSeq" id="WP_135669306.1">
    <property type="nucleotide sequence ID" value="NZ_RQGN01000003.1"/>
</dbReference>
<sequence length="333" mass="35042">MFSFGRIQFFGIFIFLILSCSQAEKIEMDFSKGGIGAFLNILPAILPVDDSPFDSTAFPASIAEGQSTSVKLTLKTRAASVEQYNLAWADTSAGSTVDQVSITYTGSNTITVTVSAIDNDCLDDSVILNATRISDSKVFALKLPVTDRDRCIFLASNSSTPGVTGAGFTASLGGISGADAKCQAEKPSALPGTASEYKALLGIEGFRNPTKTGTAEVDWPLKTGIRYFSYSAQAPEGALIATAVSNGIGTGSAIFSFPLSSSINHSTDTSTLSFWTGMSSTFYPLVGTYTCSNYTDGTTGYGYNGIQSSTSSSAISSYYFSCTNLARLICVRQ</sequence>
<reference evidence="2 3" key="1">
    <citation type="journal article" date="2019" name="PLoS Negl. Trop. Dis.">
        <title>Revisiting the worldwide diversity of Leptospira species in the environment.</title>
        <authorList>
            <person name="Vincent A.T."/>
            <person name="Schiettekatte O."/>
            <person name="Bourhy P."/>
            <person name="Veyrier F.J."/>
            <person name="Picardeau M."/>
        </authorList>
    </citation>
    <scope>NUCLEOTIDE SEQUENCE [LARGE SCALE GENOMIC DNA]</scope>
    <source>
        <strain evidence="2 3">201702444</strain>
    </source>
</reference>
<name>A0A5F2BWB1_9LEPT</name>
<comment type="caution">
    <text evidence="2">The sequence shown here is derived from an EMBL/GenBank/DDBJ whole genome shotgun (WGS) entry which is preliminary data.</text>
</comment>
<dbReference type="InterPro" id="IPR016186">
    <property type="entry name" value="C-type_lectin-like/link_sf"/>
</dbReference>
<evidence type="ECO:0000313" key="2">
    <source>
        <dbReference type="EMBL" id="TGM10194.1"/>
    </source>
</evidence>
<proteinExistence type="predicted"/>
<dbReference type="Gene3D" id="3.10.100.10">
    <property type="entry name" value="Mannose-Binding Protein A, subunit A"/>
    <property type="match status" value="1"/>
</dbReference>
<dbReference type="SUPFAM" id="SSF56436">
    <property type="entry name" value="C-type lectin-like"/>
    <property type="match status" value="1"/>
</dbReference>
<protein>
    <submittedName>
        <fullName evidence="2">DUF1554 domain-containing protein</fullName>
    </submittedName>
</protein>
<dbReference type="Proteomes" id="UP000298429">
    <property type="component" value="Unassembled WGS sequence"/>
</dbReference>
<evidence type="ECO:0000259" key="1">
    <source>
        <dbReference type="Pfam" id="PF07588"/>
    </source>
</evidence>
<dbReference type="Pfam" id="PF07588">
    <property type="entry name" value="DUF1554"/>
    <property type="match status" value="1"/>
</dbReference>
<feature type="domain" description="DUF1554" evidence="1">
    <location>
        <begin position="167"/>
        <end position="301"/>
    </location>
</feature>
<evidence type="ECO:0000313" key="3">
    <source>
        <dbReference type="Proteomes" id="UP000298429"/>
    </source>
</evidence>
<dbReference type="AlphaFoldDB" id="A0A5F2BWB1"/>